<dbReference type="InterPro" id="IPR000944">
    <property type="entry name" value="Tscrpt_reg_Rrf2"/>
</dbReference>
<dbReference type="RefSeq" id="WP_353685473.1">
    <property type="nucleotide sequence ID" value="NZ_CP144374.1"/>
</dbReference>
<dbReference type="SUPFAM" id="SSF46785">
    <property type="entry name" value="Winged helix' DNA-binding domain"/>
    <property type="match status" value="1"/>
</dbReference>
<dbReference type="InterPro" id="IPR036388">
    <property type="entry name" value="WH-like_DNA-bd_sf"/>
</dbReference>
<name>A0AAU8H2F4_9BACT</name>
<dbReference type="PROSITE" id="PS51197">
    <property type="entry name" value="HTH_RRF2_2"/>
    <property type="match status" value="1"/>
</dbReference>
<reference evidence="1" key="1">
    <citation type="submission" date="2024-01" db="EMBL/GenBank/DDBJ databases">
        <title>The first autotrophic representatives of the genus Thermodesulfovibrio.</title>
        <authorList>
            <person name="Maltseva A.I."/>
            <person name="Elcheninov A.G."/>
            <person name="Kublanov I.V."/>
            <person name="Lebedinsky A.V."/>
            <person name="Frolov E.N."/>
        </authorList>
    </citation>
    <scope>NUCLEOTIDE SEQUENCE</scope>
    <source>
        <strain evidence="1">3462-1</strain>
    </source>
</reference>
<dbReference type="KEGG" id="tob:V4D31_05525"/>
<dbReference type="Pfam" id="PF02082">
    <property type="entry name" value="Rrf2"/>
    <property type="match status" value="1"/>
</dbReference>
<gene>
    <name evidence="1" type="ORF">V4D31_05525</name>
</gene>
<proteinExistence type="predicted"/>
<evidence type="ECO:0000313" key="1">
    <source>
        <dbReference type="EMBL" id="XCH47812.1"/>
    </source>
</evidence>
<dbReference type="EMBL" id="CP144374">
    <property type="protein sequence ID" value="XCH47812.1"/>
    <property type="molecule type" value="Genomic_DNA"/>
</dbReference>
<sequence length="63" mass="7361">MKKLEGPLAFIPCLNPKKGCLRIDVCVIHLIWEKLGERMKEFLNTITLKDIIELNHREVEMKA</sequence>
<organism evidence="1">
    <name type="scientific">Thermodesulfovibrio obliviosus</name>
    <dbReference type="NCBI Taxonomy" id="3118332"/>
    <lineage>
        <taxon>Bacteria</taxon>
        <taxon>Pseudomonadati</taxon>
        <taxon>Nitrospirota</taxon>
        <taxon>Thermodesulfovibrionia</taxon>
        <taxon>Thermodesulfovibrionales</taxon>
        <taxon>Thermodesulfovibrionaceae</taxon>
        <taxon>Thermodesulfovibrio</taxon>
    </lineage>
</organism>
<dbReference type="AlphaFoldDB" id="A0AAU8H2F4"/>
<dbReference type="Gene3D" id="1.10.10.10">
    <property type="entry name" value="Winged helix-like DNA-binding domain superfamily/Winged helix DNA-binding domain"/>
    <property type="match status" value="1"/>
</dbReference>
<dbReference type="InterPro" id="IPR036390">
    <property type="entry name" value="WH_DNA-bd_sf"/>
</dbReference>
<protein>
    <submittedName>
        <fullName evidence="1">Rrf2 family transcriptional regulator</fullName>
    </submittedName>
</protein>
<accession>A0AAU8H2F4</accession>